<evidence type="ECO:0000313" key="3">
    <source>
        <dbReference type="Proteomes" id="UP001619911"/>
    </source>
</evidence>
<keyword evidence="3" id="KW-1185">Reference proteome</keyword>
<dbReference type="EMBL" id="JAUIYO010000001">
    <property type="protein sequence ID" value="MFK2824185.1"/>
    <property type="molecule type" value="Genomic_DNA"/>
</dbReference>
<comment type="caution">
    <text evidence="2">The sequence shown here is derived from an EMBL/GenBank/DDBJ whole genome shotgun (WGS) entry which is preliminary data.</text>
</comment>
<evidence type="ECO:0000256" key="1">
    <source>
        <dbReference type="SAM" id="SignalP"/>
    </source>
</evidence>
<reference evidence="2 3" key="1">
    <citation type="submission" date="2023-07" db="EMBL/GenBank/DDBJ databases">
        <title>Bacillus lucianemedeirus sp. nov, a new species isolated from an immunobiological production facility.</title>
        <authorList>
            <person name="Costa L.V."/>
            <person name="Miranda R.V.S.L."/>
            <person name="Brandao M.L.L."/>
            <person name="Reis C.M.F."/>
            <person name="Frazao A.M."/>
            <person name="Cruz F.V."/>
            <person name="Baio P.V.P."/>
            <person name="Veras J.F.C."/>
            <person name="Ramos J.N."/>
            <person name="Vieira V."/>
        </authorList>
    </citation>
    <scope>NUCLEOTIDE SEQUENCE [LARGE SCALE GENOMIC DNA]</scope>
    <source>
        <strain evidence="2 3">B190/17</strain>
    </source>
</reference>
<proteinExistence type="predicted"/>
<feature type="signal peptide" evidence="1">
    <location>
        <begin position="1"/>
        <end position="21"/>
    </location>
</feature>
<feature type="chain" id="PRO_5046284018" description="ATP-dependent DNA helicase" evidence="1">
    <location>
        <begin position="22"/>
        <end position="268"/>
    </location>
</feature>
<evidence type="ECO:0000313" key="2">
    <source>
        <dbReference type="EMBL" id="MFK2824185.1"/>
    </source>
</evidence>
<accession>A0ABW8I580</accession>
<evidence type="ECO:0008006" key="4">
    <source>
        <dbReference type="Google" id="ProtNLM"/>
    </source>
</evidence>
<sequence length="268" mass="30927">MRKIIAVIICLLFIFPMYADASVVHLNLKADEFALSFLPLTDGEAAILHTADGRHYLINTGYKGTGAEIFRYMNQFQIRTLDGLIITEKKYWQEPIIHQLVKKRKLKKVISGLPMQGTFQEDGLIYEEWKEGDLRKLGPGVHLVVLYSGLKKGEGLDFSIKHYDSRFLWMSSASPSAEKKMFTHSLKDSNIVKIPMFGKRGSISYSLLTHIDPQTAVLFKQKKRHPDGELMEMLHQMWIDIYYTEQHGLFTIKFTKEGYEIFSVPYLK</sequence>
<protein>
    <recommendedName>
        <fullName evidence="4">ATP-dependent DNA helicase</fullName>
    </recommendedName>
</protein>
<dbReference type="Proteomes" id="UP001619911">
    <property type="component" value="Unassembled WGS sequence"/>
</dbReference>
<organism evidence="2 3">
    <name type="scientific">Bacillus lumedeiriae</name>
    <dbReference type="NCBI Taxonomy" id="3058829"/>
    <lineage>
        <taxon>Bacteria</taxon>
        <taxon>Bacillati</taxon>
        <taxon>Bacillota</taxon>
        <taxon>Bacilli</taxon>
        <taxon>Bacillales</taxon>
        <taxon>Bacillaceae</taxon>
        <taxon>Bacillus</taxon>
    </lineage>
</organism>
<dbReference type="SUPFAM" id="SSF56281">
    <property type="entry name" value="Metallo-hydrolase/oxidoreductase"/>
    <property type="match status" value="1"/>
</dbReference>
<keyword evidence="1" id="KW-0732">Signal</keyword>
<dbReference type="Gene3D" id="3.60.15.10">
    <property type="entry name" value="Ribonuclease Z/Hydroxyacylglutathione hydrolase-like"/>
    <property type="match status" value="1"/>
</dbReference>
<dbReference type="InterPro" id="IPR036866">
    <property type="entry name" value="RibonucZ/Hydroxyglut_hydro"/>
</dbReference>
<name>A0ABW8I580_9BACI</name>
<gene>
    <name evidence="2" type="ORF">QYG89_00570</name>
</gene>
<dbReference type="RefSeq" id="WP_404313688.1">
    <property type="nucleotide sequence ID" value="NZ_JAUIYO010000001.1"/>
</dbReference>